<dbReference type="KEGG" id="sand:H3309_03190"/>
<name>A0A7G5IJH6_9SPHN</name>
<accession>A0A7G5IJH6</accession>
<evidence type="ECO:0000313" key="2">
    <source>
        <dbReference type="Proteomes" id="UP000515292"/>
    </source>
</evidence>
<dbReference type="EMBL" id="CP059851">
    <property type="protein sequence ID" value="QMW23518.1"/>
    <property type="molecule type" value="Genomic_DNA"/>
</dbReference>
<sequence>MTAPDLLIALRLKGFAKPEALPDVLGRDPAADLATLETAGLATATKLGARLSPAGQAAADAALAAERAAADPIAAAALYDSFHAINAAFKALVADWQLRDGQPNDHADAAYDAAILARLAGIHARLTPIVAAAAALAPRLARYTPRFATALARLTAGDIRFMAAPLLDSYHSVWFELHEELIRLSGRTRAAEAAAGRA</sequence>
<protein>
    <submittedName>
        <fullName evidence="1">MarR family transcriptional regulator</fullName>
    </submittedName>
</protein>
<dbReference type="AlphaFoldDB" id="A0A7G5IJH6"/>
<dbReference type="Proteomes" id="UP000515292">
    <property type="component" value="Chromosome"/>
</dbReference>
<dbReference type="RefSeq" id="WP_182297341.1">
    <property type="nucleotide sequence ID" value="NZ_CP059851.1"/>
</dbReference>
<evidence type="ECO:0000313" key="1">
    <source>
        <dbReference type="EMBL" id="QMW23518.1"/>
    </source>
</evidence>
<proteinExistence type="predicted"/>
<gene>
    <name evidence="1" type="ORF">H3309_03190</name>
</gene>
<organism evidence="1 2">
    <name type="scientific">Sandaracinobacteroides saxicola</name>
    <dbReference type="NCBI Taxonomy" id="2759707"/>
    <lineage>
        <taxon>Bacteria</taxon>
        <taxon>Pseudomonadati</taxon>
        <taxon>Pseudomonadota</taxon>
        <taxon>Alphaproteobacteria</taxon>
        <taxon>Sphingomonadales</taxon>
        <taxon>Sphingosinicellaceae</taxon>
        <taxon>Sandaracinobacteroides</taxon>
    </lineage>
</organism>
<reference evidence="1 2" key="1">
    <citation type="submission" date="2020-07" db="EMBL/GenBank/DDBJ databases">
        <title>Complete genome sequence for Sandaracinobacter sp. M6.</title>
        <authorList>
            <person name="Tang Y."/>
            <person name="Liu Q."/>
            <person name="Guo Z."/>
            <person name="Lei P."/>
            <person name="Huang B."/>
        </authorList>
    </citation>
    <scope>NUCLEOTIDE SEQUENCE [LARGE SCALE GENOMIC DNA]</scope>
    <source>
        <strain evidence="1 2">M6</strain>
    </source>
</reference>
<keyword evidence="2" id="KW-1185">Reference proteome</keyword>